<dbReference type="PANTHER" id="PTHR38340">
    <property type="entry name" value="S-LAYER PROTEIN"/>
    <property type="match status" value="1"/>
</dbReference>
<comment type="subcellular location">
    <subcellularLocation>
        <location evidence="1">Secreted</location>
    </subcellularLocation>
</comment>
<protein>
    <submittedName>
        <fullName evidence="4">Uncharacterized protein</fullName>
    </submittedName>
</protein>
<dbReference type="AlphaFoldDB" id="A0A2P2C344"/>
<keyword evidence="2" id="KW-0964">Secreted</keyword>
<sequence>MNSKKLAAGASCALILGTLGALGAATNAAQAVTPAKVSVTFTGDTAGAKPNGFTSPDSPAMLFFDTSGANLTVADFGIQSHGQALLVGGDDGSAVEIRFTNPTTAISLAFGNDDPGFLTAADLAQLTVFRGATQVGQVQVNVNANDQMDQTISFGAGPLFNRAVFQYVNAAGTPVNLSEIIDDIAVNPLCTIAGNSSGNTLTGTAGDDVICGDAGGDIIKGAGGNDIIYPGKGNDTTSGGAGRDTVIDSGGRDVIAGGPGRDDVRGATGNDKVSGGRGADKVNGGPGKDALNGGGGSDTCDGGPQRDTAKKCEIKLRIP</sequence>
<dbReference type="SUPFAM" id="SSF51120">
    <property type="entry name" value="beta-Roll"/>
    <property type="match status" value="1"/>
</dbReference>
<accession>A0A2P2C344</accession>
<dbReference type="Gene3D" id="2.150.10.10">
    <property type="entry name" value="Serralysin-like metalloprotease, C-terminal"/>
    <property type="match status" value="2"/>
</dbReference>
<name>A0A2P2C344_9ZZZZ</name>
<organism evidence="4">
    <name type="scientific">metagenome</name>
    <dbReference type="NCBI Taxonomy" id="256318"/>
    <lineage>
        <taxon>unclassified sequences</taxon>
        <taxon>metagenomes</taxon>
    </lineage>
</organism>
<dbReference type="InterPro" id="IPR050557">
    <property type="entry name" value="RTX_toxin/Mannuronan_C5-epim"/>
</dbReference>
<proteinExistence type="predicted"/>
<dbReference type="GO" id="GO:0005576">
    <property type="term" value="C:extracellular region"/>
    <property type="evidence" value="ECO:0007669"/>
    <property type="project" value="UniProtKB-SubCell"/>
</dbReference>
<feature type="compositionally biased region" description="Gly residues" evidence="3">
    <location>
        <begin position="284"/>
        <end position="297"/>
    </location>
</feature>
<dbReference type="Pfam" id="PF00353">
    <property type="entry name" value="HemolysinCabind"/>
    <property type="match status" value="3"/>
</dbReference>
<feature type="region of interest" description="Disordered" evidence="3">
    <location>
        <begin position="231"/>
        <end position="311"/>
    </location>
</feature>
<dbReference type="GO" id="GO:0005509">
    <property type="term" value="F:calcium ion binding"/>
    <property type="evidence" value="ECO:0007669"/>
    <property type="project" value="InterPro"/>
</dbReference>
<reference evidence="4" key="1">
    <citation type="submission" date="2015-08" db="EMBL/GenBank/DDBJ databases">
        <authorList>
            <person name="Babu N.S."/>
            <person name="Beckwith C.J."/>
            <person name="Beseler K.G."/>
            <person name="Brison A."/>
            <person name="Carone J.V."/>
            <person name="Caskin T.P."/>
            <person name="Diamond M."/>
            <person name="Durham M.E."/>
            <person name="Foxe J.M."/>
            <person name="Go M."/>
            <person name="Henderson B.A."/>
            <person name="Jones I.B."/>
            <person name="McGettigan J.A."/>
            <person name="Micheletti S.J."/>
            <person name="Nasrallah M.E."/>
            <person name="Ortiz D."/>
            <person name="Piller C.R."/>
            <person name="Privatt S.R."/>
            <person name="Schneider S.L."/>
            <person name="Sharp S."/>
            <person name="Smith T.C."/>
            <person name="Stanton J.D."/>
            <person name="Ullery H.E."/>
            <person name="Wilson R.J."/>
            <person name="Serrano M.G."/>
            <person name="Buck G."/>
            <person name="Lee V."/>
            <person name="Wang Y."/>
            <person name="Carvalho R."/>
            <person name="Voegtly L."/>
            <person name="Shi R."/>
            <person name="Duckworth R."/>
            <person name="Johnson A."/>
            <person name="Loviza R."/>
            <person name="Walstead R."/>
            <person name="Shah Z."/>
            <person name="Kiflezghi M."/>
            <person name="Wade K."/>
            <person name="Ball S.L."/>
            <person name="Bradley K.W."/>
            <person name="Asai D.J."/>
            <person name="Bowman C.A."/>
            <person name="Russell D.A."/>
            <person name="Pope W.H."/>
            <person name="Jacobs-Sera D."/>
            <person name="Hendrix R.W."/>
            <person name="Hatfull G.F."/>
        </authorList>
    </citation>
    <scope>NUCLEOTIDE SEQUENCE</scope>
</reference>
<dbReference type="EMBL" id="CZKA01000028">
    <property type="protein sequence ID" value="CUR56414.1"/>
    <property type="molecule type" value="Genomic_DNA"/>
</dbReference>
<gene>
    <name evidence="4" type="ORF">NOCA2340036</name>
</gene>
<evidence type="ECO:0000256" key="3">
    <source>
        <dbReference type="SAM" id="MobiDB-lite"/>
    </source>
</evidence>
<evidence type="ECO:0000256" key="2">
    <source>
        <dbReference type="ARBA" id="ARBA00022525"/>
    </source>
</evidence>
<evidence type="ECO:0000256" key="1">
    <source>
        <dbReference type="ARBA" id="ARBA00004613"/>
    </source>
</evidence>
<dbReference type="InterPro" id="IPR011049">
    <property type="entry name" value="Serralysin-like_metalloprot_C"/>
</dbReference>
<dbReference type="InterPro" id="IPR001343">
    <property type="entry name" value="Hemolysn_Ca-bd"/>
</dbReference>
<dbReference type="PRINTS" id="PR00313">
    <property type="entry name" value="CABNDNGRPT"/>
</dbReference>
<evidence type="ECO:0000313" key="4">
    <source>
        <dbReference type="EMBL" id="CUR56414.1"/>
    </source>
</evidence>
<dbReference type="PANTHER" id="PTHR38340:SF1">
    <property type="entry name" value="S-LAYER PROTEIN"/>
    <property type="match status" value="1"/>
</dbReference>